<feature type="region of interest" description="Disordered" evidence="1">
    <location>
        <begin position="543"/>
        <end position="564"/>
    </location>
</feature>
<dbReference type="PANTHER" id="PTHR38926">
    <property type="entry name" value="F-BOX DOMAIN CONTAINING PROTEIN, EXPRESSED"/>
    <property type="match status" value="1"/>
</dbReference>
<sequence length="564" mass="63375">MLSRLSTYFDLTGKLDEIATEQNLGDYSTTPPESNASLFPPPISRLPEELLILIFAQCISNRHDILCRYPIYLSFSQVCHDWRELALNTPTLWTKPDLTWPLWAREMLRRSKDAPLDVSNRANSGFSRNYVDGEYQEAMLEALSNAPRIAKLSLWLYPHVGVDELLQSLDKPAPILRTLSIRWYDGFDEAPLPEHLLGDHAPSLQQLAVEGCHSIRTYSLMKNLTSLLLRPHDHPPRNPCTLCPTTAQLLEVLGSMPDLQVLTLFNSITSLDSKTALYPSVVTELPRLQSLHLVSPVSQCMNVLSNITFPESARINLSCPTKGTEEDYIILFSRLSHLYSKSSIRSLALTGHGGTITGGDTTSLSIKAWNEDKPDSEMEPDVSLHLSLHDHPSDIFIRAAALVLPLADLESLTLDSINLLPSTLAECFGSLKRLSSIRISHPEIGINLTEVLGQGLIEDMPHLVPFLSVETIEMRGVDFRCLIIGDLFANVLKMRAAHGAKLKSLVLRECWELPKWDVNRIQEMVKDMSVDWDGHYIGLVNGESDNEEYEDSDEYYEQQVSDYE</sequence>
<dbReference type="EMBL" id="JBBXMP010000133">
    <property type="protein sequence ID" value="KAL0061528.1"/>
    <property type="molecule type" value="Genomic_DNA"/>
</dbReference>
<evidence type="ECO:0000256" key="1">
    <source>
        <dbReference type="SAM" id="MobiDB-lite"/>
    </source>
</evidence>
<dbReference type="Gene3D" id="3.80.10.10">
    <property type="entry name" value="Ribonuclease Inhibitor"/>
    <property type="match status" value="1"/>
</dbReference>
<accession>A0ABR2ZJM0</accession>
<gene>
    <name evidence="3" type="ORF">AAF712_011671</name>
</gene>
<keyword evidence="4" id="KW-1185">Reference proteome</keyword>
<proteinExistence type="predicted"/>
<dbReference type="Proteomes" id="UP001437256">
    <property type="component" value="Unassembled WGS sequence"/>
</dbReference>
<dbReference type="PANTHER" id="PTHR38926:SF5">
    <property type="entry name" value="F-BOX AND LEUCINE-RICH REPEAT PROTEIN 6"/>
    <property type="match status" value="1"/>
</dbReference>
<feature type="compositionally biased region" description="Acidic residues" evidence="1">
    <location>
        <begin position="544"/>
        <end position="556"/>
    </location>
</feature>
<evidence type="ECO:0000259" key="2">
    <source>
        <dbReference type="Pfam" id="PF12937"/>
    </source>
</evidence>
<dbReference type="SUPFAM" id="SSF81383">
    <property type="entry name" value="F-box domain"/>
    <property type="match status" value="1"/>
</dbReference>
<protein>
    <recommendedName>
        <fullName evidence="2">F-box domain-containing protein</fullName>
    </recommendedName>
</protein>
<dbReference type="InterPro" id="IPR036047">
    <property type="entry name" value="F-box-like_dom_sf"/>
</dbReference>
<reference evidence="3 4" key="1">
    <citation type="submission" date="2024-05" db="EMBL/GenBank/DDBJ databases">
        <title>A draft genome resource for the thread blight pathogen Marasmius tenuissimus strain MS-2.</title>
        <authorList>
            <person name="Yulfo-Soto G.E."/>
            <person name="Baruah I.K."/>
            <person name="Amoako-Attah I."/>
            <person name="Bukari Y."/>
            <person name="Meinhardt L.W."/>
            <person name="Bailey B.A."/>
            <person name="Cohen S.P."/>
        </authorList>
    </citation>
    <scope>NUCLEOTIDE SEQUENCE [LARGE SCALE GENOMIC DNA]</scope>
    <source>
        <strain evidence="3 4">MS-2</strain>
    </source>
</reference>
<evidence type="ECO:0000313" key="3">
    <source>
        <dbReference type="EMBL" id="KAL0061528.1"/>
    </source>
</evidence>
<dbReference type="Pfam" id="PF12937">
    <property type="entry name" value="F-box-like"/>
    <property type="match status" value="1"/>
</dbReference>
<organism evidence="3 4">
    <name type="scientific">Marasmius tenuissimus</name>
    <dbReference type="NCBI Taxonomy" id="585030"/>
    <lineage>
        <taxon>Eukaryota</taxon>
        <taxon>Fungi</taxon>
        <taxon>Dikarya</taxon>
        <taxon>Basidiomycota</taxon>
        <taxon>Agaricomycotina</taxon>
        <taxon>Agaricomycetes</taxon>
        <taxon>Agaricomycetidae</taxon>
        <taxon>Agaricales</taxon>
        <taxon>Marasmiineae</taxon>
        <taxon>Marasmiaceae</taxon>
        <taxon>Marasmius</taxon>
    </lineage>
</organism>
<dbReference type="InterPro" id="IPR032675">
    <property type="entry name" value="LRR_dom_sf"/>
</dbReference>
<dbReference type="InterPro" id="IPR001810">
    <property type="entry name" value="F-box_dom"/>
</dbReference>
<name>A0ABR2ZJM0_9AGAR</name>
<comment type="caution">
    <text evidence="3">The sequence shown here is derived from an EMBL/GenBank/DDBJ whole genome shotgun (WGS) entry which is preliminary data.</text>
</comment>
<feature type="domain" description="F-box" evidence="2">
    <location>
        <begin position="43"/>
        <end position="98"/>
    </location>
</feature>
<dbReference type="Gene3D" id="1.20.1280.50">
    <property type="match status" value="1"/>
</dbReference>
<dbReference type="SUPFAM" id="SSF52047">
    <property type="entry name" value="RNI-like"/>
    <property type="match status" value="1"/>
</dbReference>
<evidence type="ECO:0000313" key="4">
    <source>
        <dbReference type="Proteomes" id="UP001437256"/>
    </source>
</evidence>